<feature type="signal peptide" evidence="1">
    <location>
        <begin position="1"/>
        <end position="31"/>
    </location>
</feature>
<feature type="domain" description="LTD" evidence="3">
    <location>
        <begin position="1079"/>
        <end position="1195"/>
    </location>
</feature>
<evidence type="ECO:0000313" key="5">
    <source>
        <dbReference type="Proteomes" id="UP000008635"/>
    </source>
</evidence>
<dbReference type="STRING" id="709986.Deima_0009"/>
<feature type="chain" id="PRO_5003232327" evidence="1">
    <location>
        <begin position="32"/>
        <end position="1242"/>
    </location>
</feature>
<keyword evidence="4" id="KW-0255">Endonuclease</keyword>
<dbReference type="HOGENOM" id="CLU_006338_1_0_0"/>
<dbReference type="PANTHER" id="PTHR42834">
    <property type="entry name" value="ENDONUCLEASE/EXONUCLEASE/PHOSPHATASE FAMILY PROTEIN (AFU_ORTHOLOGUE AFUA_3G09210)"/>
    <property type="match status" value="1"/>
</dbReference>
<dbReference type="InterPro" id="IPR001322">
    <property type="entry name" value="Lamin_tail_dom"/>
</dbReference>
<dbReference type="InterPro" id="IPR035986">
    <property type="entry name" value="PKD_dom_sf"/>
</dbReference>
<keyword evidence="1" id="KW-0732">Signal</keyword>
<dbReference type="CDD" id="cd10283">
    <property type="entry name" value="MnuA_DNase1-like"/>
    <property type="match status" value="1"/>
</dbReference>
<dbReference type="InterPro" id="IPR022409">
    <property type="entry name" value="PKD/Chitinase_dom"/>
</dbReference>
<evidence type="ECO:0000259" key="2">
    <source>
        <dbReference type="PROSITE" id="PS50093"/>
    </source>
</evidence>
<dbReference type="AlphaFoldDB" id="E8U3X9"/>
<name>E8U3X9_DEIML</name>
<sequence length="1242" mass="127777" precursor="true">MLNFSHAATRRAAPYALLTGALLLSACGQQAPAPTTGSTTTSVRLLSIPTQVKLVTLDVTGKDSSTQNDSRTYTATLEGGVASINLSNVAKGAYTLVARGYDDADRQVTLYKTTVDVNLKDATPVVLRMNRVTSAITVNALGLSSKSDVVIARVGGLEARLNVQGTTATGTVQGVPSGRDLSVLVQGLDQSGAVQQQGNATTILSESDVTTSVTLKDVAAPAPTITAVTAPESVKKNDPFSVRVQAQGDGLAGARVEWGDGSSDTYPLTGSVLDATYTHVFSAPGARNVSVTVTNASGTSGRAVRTVNVIDTTDTPVSIDLGADITPATLEVTGVPAGAQRVNATVTAPVGAQALRRQDLKRGYTLELIPRANGTWSATLGLPAGFTYGVTYRAISADGTGTDGSTQSVTPTLGQPNVFSAPFTASGSVSCPAPGGTLTTIGAVQGSGATSPLVGQGVTVRGIVTLDAQSGLRGFYLQDLMPDANPDTSDGVFVYTGAAPQTVKAGDVVQFTATVKEFKGASDKLPGTGTQLDTLQNVSFCGTTTVPAPVTLSFPLANASDLERYEGMRVTIPTPLTVTDNYTLGRYGELGLSSGGRVFNPTNGQPGTVDAARRTIRLDDLNTAQNPASVPYLTGSDVTATRRTGDTVTGLTGVVHYANDAYKIQPTTAPVFESANPRQDTPKAVGGTLKVAGANVLNYFTTFGSNDRGANSAYEFARQKAKIVAALKGLDADVVTLMEIQNDSDAALNDLTGALNAAYGQNVYAALSTGKVGTDAIRVAMIYKPARVTLVGAPRIDQNSVYSRPPVAQTFRDLSSGGTFTVIANHFKSKGSCPNSGDTDNGQGCWNTLRVQQAQAVLAFAEQLRASTGDPDVLIMGDLNAYGDEDPIRTLVAGGFESLNKRIPAEDRYSYQFSGQFGYLDHALASTALAGQVTGITEWHINSDEPVFLDYNVEFKNNPECKSTTCTTPDLYAPTAFRASDHDPVLVGLNLTADSAEQPLGVTLSAPGTATTGQAYTVTVSAPGNPSSVQVNWGDGATDTLTGGATTATHTYATAGTYTVTATAERDGTTRTAASTVTVTDATTPTPSGHVVISQVATAGPAGASDEYIELYNPTSANVNLSGCKLVYRSAAGTSDTNLSAALSANLPAGKYWLAAGSAYPGTADAKFSAGLSATAGGVALICNDAVVDSVGYGTATNAFVEGAAAPAPSSTQAIFRANGADTDNNKADFQAAARNPRTSSH</sequence>
<organism evidence="4 5">
    <name type="scientific">Deinococcus maricopensis (strain DSM 21211 / LMG 22137 / NRRL B-23946 / LB-34)</name>
    <dbReference type="NCBI Taxonomy" id="709986"/>
    <lineage>
        <taxon>Bacteria</taxon>
        <taxon>Thermotogati</taxon>
        <taxon>Deinococcota</taxon>
        <taxon>Deinococci</taxon>
        <taxon>Deinococcales</taxon>
        <taxon>Deinococcaceae</taxon>
        <taxon>Deinococcus</taxon>
    </lineage>
</organism>
<dbReference type="Gene3D" id="2.60.40.10">
    <property type="entry name" value="Immunoglobulins"/>
    <property type="match status" value="2"/>
</dbReference>
<dbReference type="KEGG" id="dmr:Deima_0009"/>
<dbReference type="SMART" id="SM00089">
    <property type="entry name" value="PKD"/>
    <property type="match status" value="2"/>
</dbReference>
<keyword evidence="4" id="KW-0378">Hydrolase</keyword>
<keyword evidence="4" id="KW-0540">Nuclease</keyword>
<gene>
    <name evidence="4" type="ordered locus">Deima_0009</name>
</gene>
<feature type="domain" description="PKD" evidence="2">
    <location>
        <begin position="999"/>
        <end position="1086"/>
    </location>
</feature>
<dbReference type="CDD" id="cd00146">
    <property type="entry name" value="PKD"/>
    <property type="match status" value="1"/>
</dbReference>
<dbReference type="GO" id="GO:0004519">
    <property type="term" value="F:endonuclease activity"/>
    <property type="evidence" value="ECO:0007669"/>
    <property type="project" value="UniProtKB-KW"/>
</dbReference>
<dbReference type="NCBIfam" id="NF033681">
    <property type="entry name" value="ExeM_NucH_DNase"/>
    <property type="match status" value="1"/>
</dbReference>
<evidence type="ECO:0000313" key="4">
    <source>
        <dbReference type="EMBL" id="ADV65673.1"/>
    </source>
</evidence>
<dbReference type="InterPro" id="IPR013783">
    <property type="entry name" value="Ig-like_fold"/>
</dbReference>
<evidence type="ECO:0000259" key="3">
    <source>
        <dbReference type="PROSITE" id="PS51841"/>
    </source>
</evidence>
<accession>E8U3X9</accession>
<dbReference type="InterPro" id="IPR005135">
    <property type="entry name" value="Endo/exonuclease/phosphatase"/>
</dbReference>
<evidence type="ECO:0000256" key="1">
    <source>
        <dbReference type="SAM" id="SignalP"/>
    </source>
</evidence>
<dbReference type="GO" id="GO:0004527">
    <property type="term" value="F:exonuclease activity"/>
    <property type="evidence" value="ECO:0007669"/>
    <property type="project" value="UniProtKB-KW"/>
</dbReference>
<proteinExistence type="predicted"/>
<dbReference type="Proteomes" id="UP000008635">
    <property type="component" value="Chromosome"/>
</dbReference>
<dbReference type="CDD" id="cd04486">
    <property type="entry name" value="YhcR_OBF_like"/>
    <property type="match status" value="1"/>
</dbReference>
<dbReference type="Pfam" id="PF00932">
    <property type="entry name" value="LTD"/>
    <property type="match status" value="1"/>
</dbReference>
<dbReference type="PANTHER" id="PTHR42834:SF1">
    <property type="entry name" value="ENDONUCLEASE_EXONUCLEASE_PHOSPHATASE FAMILY PROTEIN (AFU_ORTHOLOGUE AFUA_3G09210)"/>
    <property type="match status" value="1"/>
</dbReference>
<dbReference type="InterPro" id="IPR047971">
    <property type="entry name" value="ExeM-like"/>
</dbReference>
<dbReference type="SUPFAM" id="SSF56219">
    <property type="entry name" value="DNase I-like"/>
    <property type="match status" value="1"/>
</dbReference>
<dbReference type="SUPFAM" id="SSF74853">
    <property type="entry name" value="Lamin A/C globular tail domain"/>
    <property type="match status" value="1"/>
</dbReference>
<dbReference type="Pfam" id="PF03372">
    <property type="entry name" value="Exo_endo_phos"/>
    <property type="match status" value="1"/>
</dbReference>
<dbReference type="PROSITE" id="PS50093">
    <property type="entry name" value="PKD"/>
    <property type="match status" value="2"/>
</dbReference>
<dbReference type="InterPro" id="IPR036691">
    <property type="entry name" value="Endo/exonu/phosph_ase_sf"/>
</dbReference>
<reference evidence="5" key="2">
    <citation type="submission" date="2011-01" db="EMBL/GenBank/DDBJ databases">
        <title>The complete genome of Deinococcus maricopensis DSM 21211.</title>
        <authorList>
            <consortium name="US DOE Joint Genome Institute (JGI-PGF)"/>
            <person name="Lucas S."/>
            <person name="Copeland A."/>
            <person name="Lapidus A."/>
            <person name="Goodwin L."/>
            <person name="Pitluck S."/>
            <person name="Kyrpides N."/>
            <person name="Mavromatis K."/>
            <person name="Pagani I."/>
            <person name="Ivanova N."/>
            <person name="Ovchinnikova G."/>
            <person name="Zeytun A."/>
            <person name="Detter J.C."/>
            <person name="Han C."/>
            <person name="Land M."/>
            <person name="Hauser L."/>
            <person name="Markowitz V."/>
            <person name="Cheng J.-F."/>
            <person name="Hugenholtz P."/>
            <person name="Woyke T."/>
            <person name="Wu D."/>
            <person name="Pukall R."/>
            <person name="Gehrich-Schroeter G."/>
            <person name="Brambilla E."/>
            <person name="Klenk H.-P."/>
            <person name="Eisen J.A."/>
        </authorList>
    </citation>
    <scope>NUCLEOTIDE SEQUENCE [LARGE SCALE GENOMIC DNA]</scope>
    <source>
        <strain evidence="5">DSM 21211 / LMG 22137 / NRRL B-23946 / LB-34</strain>
    </source>
</reference>
<feature type="domain" description="PKD" evidence="2">
    <location>
        <begin position="223"/>
        <end position="309"/>
    </location>
</feature>
<protein>
    <submittedName>
        <fullName evidence="4">Endonuclease/exonuclease/phosphatase</fullName>
    </submittedName>
</protein>
<reference evidence="4 5" key="1">
    <citation type="journal article" date="2011" name="Stand. Genomic Sci.">
        <title>Complete genome sequence of Deinococcus maricopensis type strain (LB-34).</title>
        <authorList>
            <person name="Pukall R."/>
            <person name="Zeytun A."/>
            <person name="Lucas S."/>
            <person name="Lapidus A."/>
            <person name="Hammon N."/>
            <person name="Deshpande S."/>
            <person name="Nolan M."/>
            <person name="Cheng J.F."/>
            <person name="Pitluck S."/>
            <person name="Liolios K."/>
            <person name="Pagani I."/>
            <person name="Mikhailova N."/>
            <person name="Ivanova N."/>
            <person name="Mavromatis K."/>
            <person name="Pati A."/>
            <person name="Tapia R."/>
            <person name="Han C."/>
            <person name="Goodwin L."/>
            <person name="Chen A."/>
            <person name="Palaniappan K."/>
            <person name="Land M."/>
            <person name="Hauser L."/>
            <person name="Chang Y.J."/>
            <person name="Jeffries C.D."/>
            <person name="Brambilla E.M."/>
            <person name="Rohde M."/>
            <person name="Goker M."/>
            <person name="Detter J.C."/>
            <person name="Woyke T."/>
            <person name="Bristow J."/>
            <person name="Eisen J.A."/>
            <person name="Markowitz V."/>
            <person name="Hugenholtz P."/>
            <person name="Kyrpides N.C."/>
            <person name="Klenk H.P."/>
        </authorList>
    </citation>
    <scope>NUCLEOTIDE SEQUENCE [LARGE SCALE GENOMIC DNA]</scope>
    <source>
        <strain evidence="5">DSM 21211 / LMG 22137 / NRRL B-23946 / LB-34</strain>
    </source>
</reference>
<dbReference type="EMBL" id="CP002454">
    <property type="protein sequence ID" value="ADV65673.1"/>
    <property type="molecule type" value="Genomic_DNA"/>
</dbReference>
<keyword evidence="5" id="KW-1185">Reference proteome</keyword>
<dbReference type="InterPro" id="IPR036415">
    <property type="entry name" value="Lamin_tail_dom_sf"/>
</dbReference>
<dbReference type="Gene3D" id="3.60.10.10">
    <property type="entry name" value="Endonuclease/exonuclease/phosphatase"/>
    <property type="match status" value="1"/>
</dbReference>
<dbReference type="InterPro" id="IPR000601">
    <property type="entry name" value="PKD_dom"/>
</dbReference>
<dbReference type="eggNOG" id="COG2374">
    <property type="taxonomic scope" value="Bacteria"/>
</dbReference>
<dbReference type="PROSITE" id="PS51841">
    <property type="entry name" value="LTD"/>
    <property type="match status" value="1"/>
</dbReference>
<dbReference type="RefSeq" id="WP_013555178.1">
    <property type="nucleotide sequence ID" value="NC_014958.1"/>
</dbReference>
<dbReference type="SUPFAM" id="SSF49299">
    <property type="entry name" value="PKD domain"/>
    <property type="match status" value="2"/>
</dbReference>
<keyword evidence="4" id="KW-0269">Exonuclease</keyword>